<gene>
    <name evidence="6" type="ORF">EHE19_008935</name>
</gene>
<dbReference type="PANTHER" id="PTHR43865">
    <property type="entry name" value="RUBRERYTHRIN-RELATED"/>
    <property type="match status" value="1"/>
</dbReference>
<dbReference type="InterPro" id="IPR052364">
    <property type="entry name" value="Rubrerythrin"/>
</dbReference>
<dbReference type="RefSeq" id="WP_137696266.1">
    <property type="nucleotide sequence ID" value="NZ_CP061336.1"/>
</dbReference>
<evidence type="ECO:0000256" key="2">
    <source>
        <dbReference type="ARBA" id="ARBA00022448"/>
    </source>
</evidence>
<evidence type="ECO:0000256" key="4">
    <source>
        <dbReference type="ARBA" id="ARBA00022982"/>
    </source>
</evidence>
<dbReference type="PROSITE" id="PS50903">
    <property type="entry name" value="RUBREDOXIN_LIKE"/>
    <property type="match status" value="1"/>
</dbReference>
<dbReference type="SUPFAM" id="SSF47240">
    <property type="entry name" value="Ferritin-like"/>
    <property type="match status" value="1"/>
</dbReference>
<dbReference type="Gene3D" id="1.20.1260.10">
    <property type="match status" value="1"/>
</dbReference>
<dbReference type="InterPro" id="IPR048574">
    <property type="entry name" value="RUBY_RBDX"/>
</dbReference>
<evidence type="ECO:0000313" key="7">
    <source>
        <dbReference type="Proteomes" id="UP000306409"/>
    </source>
</evidence>
<dbReference type="PROSITE" id="PS50905">
    <property type="entry name" value="FERRITIN_LIKE"/>
    <property type="match status" value="1"/>
</dbReference>
<dbReference type="KEGG" id="rher:EHE19_008935"/>
<dbReference type="PANTHER" id="PTHR43865:SF1">
    <property type="entry name" value="RUBRERYTHRIN-RELATED"/>
    <property type="match status" value="1"/>
</dbReference>
<dbReference type="GO" id="GO:0016491">
    <property type="term" value="F:oxidoreductase activity"/>
    <property type="evidence" value="ECO:0007669"/>
    <property type="project" value="InterPro"/>
</dbReference>
<proteinExistence type="predicted"/>
<dbReference type="InterPro" id="IPR012347">
    <property type="entry name" value="Ferritin-like"/>
</dbReference>
<dbReference type="Pfam" id="PF02915">
    <property type="entry name" value="Rubrerythrin"/>
    <property type="match status" value="1"/>
</dbReference>
<organism evidence="6 7">
    <name type="scientific">Ruminiclostridium herbifermentans</name>
    <dbReference type="NCBI Taxonomy" id="2488810"/>
    <lineage>
        <taxon>Bacteria</taxon>
        <taxon>Bacillati</taxon>
        <taxon>Bacillota</taxon>
        <taxon>Clostridia</taxon>
        <taxon>Eubacteriales</taxon>
        <taxon>Oscillospiraceae</taxon>
        <taxon>Ruminiclostridium</taxon>
    </lineage>
</organism>
<evidence type="ECO:0000256" key="1">
    <source>
        <dbReference type="ARBA" id="ARBA00001965"/>
    </source>
</evidence>
<dbReference type="EMBL" id="CP061336">
    <property type="protein sequence ID" value="QNU68505.1"/>
    <property type="molecule type" value="Genomic_DNA"/>
</dbReference>
<dbReference type="Proteomes" id="UP000306409">
    <property type="component" value="Chromosome"/>
</dbReference>
<keyword evidence="5" id="KW-0408">Iron</keyword>
<dbReference type="CDD" id="cd01041">
    <property type="entry name" value="Rubrerythrin"/>
    <property type="match status" value="1"/>
</dbReference>
<dbReference type="InterPro" id="IPR009078">
    <property type="entry name" value="Ferritin-like_SF"/>
</dbReference>
<protein>
    <submittedName>
        <fullName evidence="6">Rubrerythrin family protein</fullName>
    </submittedName>
</protein>
<evidence type="ECO:0000256" key="5">
    <source>
        <dbReference type="ARBA" id="ARBA00023004"/>
    </source>
</evidence>
<dbReference type="Gene3D" id="2.20.28.10">
    <property type="match status" value="1"/>
</dbReference>
<keyword evidence="7" id="KW-1185">Reference proteome</keyword>
<dbReference type="SUPFAM" id="SSF57802">
    <property type="entry name" value="Rubredoxin-like"/>
    <property type="match status" value="1"/>
</dbReference>
<keyword evidence="4" id="KW-0249">Electron transport</keyword>
<name>A0A4V6EQ48_9FIRM</name>
<dbReference type="CDD" id="cd00729">
    <property type="entry name" value="rubredoxin_SM"/>
    <property type="match status" value="1"/>
</dbReference>
<evidence type="ECO:0000256" key="3">
    <source>
        <dbReference type="ARBA" id="ARBA00022723"/>
    </source>
</evidence>
<dbReference type="GO" id="GO:0005506">
    <property type="term" value="F:iron ion binding"/>
    <property type="evidence" value="ECO:0007669"/>
    <property type="project" value="InterPro"/>
</dbReference>
<dbReference type="InterPro" id="IPR009040">
    <property type="entry name" value="Ferritin-like_diiron"/>
</dbReference>
<dbReference type="Pfam" id="PF21349">
    <property type="entry name" value="RUBY_RBDX"/>
    <property type="match status" value="1"/>
</dbReference>
<keyword evidence="2" id="KW-0813">Transport</keyword>
<dbReference type="AlphaFoldDB" id="A0A4V6EQ48"/>
<evidence type="ECO:0000313" key="6">
    <source>
        <dbReference type="EMBL" id="QNU68505.1"/>
    </source>
</evidence>
<dbReference type="OrthoDB" id="9799749at2"/>
<dbReference type="InterPro" id="IPR003251">
    <property type="entry name" value="Rr_diiron-bd_dom"/>
</dbReference>
<comment type="cofactor">
    <cofactor evidence="1">
        <name>Fe(3+)</name>
        <dbReference type="ChEBI" id="CHEBI:29034"/>
    </cofactor>
</comment>
<dbReference type="NCBIfam" id="NF045767">
    <property type="entry name" value="RuberyRbr"/>
    <property type="match status" value="1"/>
</dbReference>
<keyword evidence="3" id="KW-0479">Metal-binding</keyword>
<sequence>MSNLKGSRTEANLKAAFAGESMAHNKYSYYASKAKKEGYEQIAAIFTETAHNEKEHAKIWFKLLHDGGIADTATNLKDAAEGENYEWTDMYAKFAKEAKEEGFNDIARLFEGVAKIEKEHEERYLALLKNVEGNTVFIKGEKVIWQCANCGHIHIGQSAPNICPVCAHPQAYFQLQAKNY</sequence>
<accession>A0A4V6EQ48</accession>
<reference evidence="6 7" key="1">
    <citation type="submission" date="2020-09" db="EMBL/GenBank/DDBJ databases">
        <title>Characterization and genome sequencing of Ruminiclostridium sp. nov. MA18.</title>
        <authorList>
            <person name="Rettenmaier R."/>
            <person name="Kowollik M.-L."/>
            <person name="Liebl W."/>
            <person name="Zverlov V."/>
        </authorList>
    </citation>
    <scope>NUCLEOTIDE SEQUENCE [LARGE SCALE GENOMIC DNA]</scope>
    <source>
        <strain evidence="6 7">MA18</strain>
    </source>
</reference>
<dbReference type="InterPro" id="IPR024934">
    <property type="entry name" value="Rubredoxin-like_dom"/>
</dbReference>